<dbReference type="RefSeq" id="WP_063496163.1">
    <property type="nucleotide sequence ID" value="NZ_CP014578.1"/>
</dbReference>
<gene>
    <name evidence="1" type="ORF">AYM40_10480</name>
</gene>
<name>A0A160FK17_9BURK</name>
<evidence type="ECO:0000313" key="1">
    <source>
        <dbReference type="EMBL" id="ANB72740.1"/>
    </source>
</evidence>
<evidence type="ECO:0000313" key="2">
    <source>
        <dbReference type="Proteomes" id="UP000076852"/>
    </source>
</evidence>
<dbReference type="AlphaFoldDB" id="A0A160FK17"/>
<dbReference type="Proteomes" id="UP000076852">
    <property type="component" value="Chromosome 1"/>
</dbReference>
<organism evidence="1 2">
    <name type="scientific">Paraburkholderia phytofirmans OLGA172</name>
    <dbReference type="NCBI Taxonomy" id="1417228"/>
    <lineage>
        <taxon>Bacteria</taxon>
        <taxon>Pseudomonadati</taxon>
        <taxon>Pseudomonadota</taxon>
        <taxon>Betaproteobacteria</taxon>
        <taxon>Burkholderiales</taxon>
        <taxon>Burkholderiaceae</taxon>
        <taxon>Paraburkholderia</taxon>
    </lineage>
</organism>
<protein>
    <submittedName>
        <fullName evidence="1">Uncharacterized protein</fullName>
    </submittedName>
</protein>
<sequence>MYIQLSPEAIQTLKSLDRIPDPQAQTPCPVAVEVLTLGLAYESHSYGAINMTAAGRLWLNQHAV</sequence>
<dbReference type="EMBL" id="CP014578">
    <property type="protein sequence ID" value="ANB72740.1"/>
    <property type="molecule type" value="Genomic_DNA"/>
</dbReference>
<accession>A0A160FK17</accession>
<dbReference type="KEGG" id="buz:AYM40_10480"/>
<dbReference type="OrthoDB" id="9013061at2"/>
<keyword evidence="2" id="KW-1185">Reference proteome</keyword>
<proteinExistence type="predicted"/>
<reference evidence="1 2" key="1">
    <citation type="journal article" date="2016" name="Gene">
        <title>PacBio SMRT assembly of a complex multi-replicon genome reveals chlorocatechol degradative operon in a region of genome plasticity.</title>
        <authorList>
            <person name="Ricker N."/>
            <person name="Shen S.Y."/>
            <person name="Goordial J."/>
            <person name="Jin S."/>
            <person name="Fulthorpe R.R."/>
        </authorList>
    </citation>
    <scope>NUCLEOTIDE SEQUENCE [LARGE SCALE GENOMIC DNA]</scope>
    <source>
        <strain evidence="1 2">OLGA172</strain>
    </source>
</reference>